<sequence length="424" mass="48499">MVSIQLVTGSGLILLLVIINLSYVEASCTLLDFRGRPIKRAGYVHSALNYLRYDSSFYTPYSFFNSSLGLDCVNSNITYKNRRLSIILYCPIAPGPTDQQYIDVFPTDPNLIRLAHRWNDCHSTTYRLHYDDASRSLYVKATMNTGDGNRTSMFLAQKQWADAEIEKMDKTMYLVVRIQQANGTELGDVVVEMDHWDICTVKLLNTSTSPAAFDNRKDRPRRPPCALLSWKGTDVQKPFNISGKLTYLRYDSATYYSPFSVFNFYLGAFCIHVHVSYSKSRLNIDLLCTNGTQYQEHIEVFPPTDNHRVEVANVWKDCRKITYRVKLQSKHNVLYLKASNRSSGDIRTYGSMFLAVNEFTDANLRMANENFNLKYALHQSITCNCSHRTELSVVFKIPPNGASRLYSMSCRTIMLMFVGFALLV</sequence>
<organism evidence="2 3">
    <name type="scientific">Anopheles melas</name>
    <dbReference type="NCBI Taxonomy" id="34690"/>
    <lineage>
        <taxon>Eukaryota</taxon>
        <taxon>Metazoa</taxon>
        <taxon>Ecdysozoa</taxon>
        <taxon>Arthropoda</taxon>
        <taxon>Hexapoda</taxon>
        <taxon>Insecta</taxon>
        <taxon>Pterygota</taxon>
        <taxon>Neoptera</taxon>
        <taxon>Endopterygota</taxon>
        <taxon>Diptera</taxon>
        <taxon>Nematocera</taxon>
        <taxon>Culicoidea</taxon>
        <taxon>Culicidae</taxon>
        <taxon>Anophelinae</taxon>
        <taxon>Anopheles</taxon>
    </lineage>
</organism>
<name>A0A182TMH2_9DIPT</name>
<evidence type="ECO:0008006" key="4">
    <source>
        <dbReference type="Google" id="ProtNLM"/>
    </source>
</evidence>
<feature type="chain" id="PRO_5008137052" description="CUB domain-containing protein" evidence="1">
    <location>
        <begin position="27"/>
        <end position="424"/>
    </location>
</feature>
<keyword evidence="3" id="KW-1185">Reference proteome</keyword>
<dbReference type="Proteomes" id="UP000075902">
    <property type="component" value="Unassembled WGS sequence"/>
</dbReference>
<protein>
    <recommendedName>
        <fullName evidence="4">CUB domain-containing protein</fullName>
    </recommendedName>
</protein>
<reference evidence="2" key="2">
    <citation type="submission" date="2020-05" db="UniProtKB">
        <authorList>
            <consortium name="EnsemblMetazoa"/>
        </authorList>
    </citation>
    <scope>IDENTIFICATION</scope>
    <source>
        <strain evidence="2">CM1001059</strain>
    </source>
</reference>
<dbReference type="VEuPathDB" id="VectorBase:AMEC005014"/>
<evidence type="ECO:0000313" key="3">
    <source>
        <dbReference type="Proteomes" id="UP000075902"/>
    </source>
</evidence>
<reference evidence="3" key="1">
    <citation type="submission" date="2014-01" db="EMBL/GenBank/DDBJ databases">
        <title>The Genome Sequence of Anopheles melas CM1001059_A (V2).</title>
        <authorList>
            <consortium name="The Broad Institute Genomics Platform"/>
            <person name="Neafsey D.E."/>
            <person name="Besansky N."/>
            <person name="Howell P."/>
            <person name="Walton C."/>
            <person name="Young S.K."/>
            <person name="Zeng Q."/>
            <person name="Gargeya S."/>
            <person name="Fitzgerald M."/>
            <person name="Haas B."/>
            <person name="Abouelleil A."/>
            <person name="Allen A.W."/>
            <person name="Alvarado L."/>
            <person name="Arachchi H.M."/>
            <person name="Berlin A.M."/>
            <person name="Chapman S.B."/>
            <person name="Gainer-Dewar J."/>
            <person name="Goldberg J."/>
            <person name="Griggs A."/>
            <person name="Gujja S."/>
            <person name="Hansen M."/>
            <person name="Howarth C."/>
            <person name="Imamovic A."/>
            <person name="Ireland A."/>
            <person name="Larimer J."/>
            <person name="McCowan C."/>
            <person name="Murphy C."/>
            <person name="Pearson M."/>
            <person name="Poon T.W."/>
            <person name="Priest M."/>
            <person name="Roberts A."/>
            <person name="Saif S."/>
            <person name="Shea T."/>
            <person name="Sisk P."/>
            <person name="Sykes S."/>
            <person name="Wortman J."/>
            <person name="Nusbaum C."/>
            <person name="Birren B."/>
        </authorList>
    </citation>
    <scope>NUCLEOTIDE SEQUENCE [LARGE SCALE GENOMIC DNA]</scope>
    <source>
        <strain evidence="3">CM1001059</strain>
    </source>
</reference>
<dbReference type="AlphaFoldDB" id="A0A182TMH2"/>
<feature type="signal peptide" evidence="1">
    <location>
        <begin position="1"/>
        <end position="26"/>
    </location>
</feature>
<evidence type="ECO:0000256" key="1">
    <source>
        <dbReference type="SAM" id="SignalP"/>
    </source>
</evidence>
<keyword evidence="1" id="KW-0732">Signal</keyword>
<accession>A0A182TMH2</accession>
<dbReference type="EnsemblMetazoa" id="AMEC005014-RA">
    <property type="protein sequence ID" value="AMEC005014-PA"/>
    <property type="gene ID" value="AMEC005014"/>
</dbReference>
<evidence type="ECO:0000313" key="2">
    <source>
        <dbReference type="EnsemblMetazoa" id="AMEC005014-PA"/>
    </source>
</evidence>
<proteinExistence type="predicted"/>